<evidence type="ECO:0000313" key="1">
    <source>
        <dbReference type="EMBL" id="NME71784.1"/>
    </source>
</evidence>
<protein>
    <submittedName>
        <fullName evidence="1">Uncharacterized protein</fullName>
    </submittedName>
</protein>
<sequence>MEGEIQKFQASEINTLKGLAGAKINDVIYHVWSNIAKDDEEYQCLDWLELRFEDKTRLTFTAGEESDGIKIVIFDIIEERKKLLEQFQGKIDIKSFRVIKMDLWADVLHETITEVKLSKIKEDFYLNDEMILVFENENQLKIRLSEEDGLKVEVYEDEPPVINSLDDYPEPDEDL</sequence>
<gene>
    <name evidence="1" type="ORF">HHU12_27715</name>
</gene>
<reference evidence="1 2" key="1">
    <citation type="submission" date="2020-04" db="EMBL/GenBank/DDBJ databases">
        <title>Flammeovirga sp. SR4, a novel species isolated from seawater.</title>
        <authorList>
            <person name="Wang X."/>
        </authorList>
    </citation>
    <scope>NUCLEOTIDE SEQUENCE [LARGE SCALE GENOMIC DNA]</scope>
    <source>
        <strain evidence="1 2">ATCC 23126</strain>
    </source>
</reference>
<dbReference type="EMBL" id="JABANE010000114">
    <property type="protein sequence ID" value="NME71784.1"/>
    <property type="molecule type" value="Genomic_DNA"/>
</dbReference>
<dbReference type="RefSeq" id="WP_169659990.1">
    <property type="nucleotide sequence ID" value="NZ_JABANE010000114.1"/>
</dbReference>
<dbReference type="Proteomes" id="UP000576082">
    <property type="component" value="Unassembled WGS sequence"/>
</dbReference>
<keyword evidence="2" id="KW-1185">Reference proteome</keyword>
<comment type="caution">
    <text evidence="1">The sequence shown here is derived from an EMBL/GenBank/DDBJ whole genome shotgun (WGS) entry which is preliminary data.</text>
</comment>
<dbReference type="AlphaFoldDB" id="A0A7X9S038"/>
<accession>A0A7X9S038</accession>
<organism evidence="1 2">
    <name type="scientific">Flammeovirga aprica JL-4</name>
    <dbReference type="NCBI Taxonomy" id="694437"/>
    <lineage>
        <taxon>Bacteria</taxon>
        <taxon>Pseudomonadati</taxon>
        <taxon>Bacteroidota</taxon>
        <taxon>Cytophagia</taxon>
        <taxon>Cytophagales</taxon>
        <taxon>Flammeovirgaceae</taxon>
        <taxon>Flammeovirga</taxon>
    </lineage>
</organism>
<evidence type="ECO:0000313" key="2">
    <source>
        <dbReference type="Proteomes" id="UP000576082"/>
    </source>
</evidence>
<proteinExistence type="predicted"/>
<name>A0A7X9S038_9BACT</name>